<protein>
    <recommendedName>
        <fullName evidence="4">Zn(2)-C6 fungal-type domain-containing protein</fullName>
    </recommendedName>
</protein>
<feature type="region of interest" description="Disordered" evidence="3">
    <location>
        <begin position="86"/>
        <end position="137"/>
    </location>
</feature>
<dbReference type="PANTHER" id="PTHR47785">
    <property type="entry name" value="ZN(II)2CYS6 TRANSCRIPTION FACTOR (EUROFUNG)-RELATED-RELATED"/>
    <property type="match status" value="1"/>
</dbReference>
<keyword evidence="1" id="KW-0479">Metal-binding</keyword>
<dbReference type="InterPro" id="IPR036864">
    <property type="entry name" value="Zn2-C6_fun-type_DNA-bd_sf"/>
</dbReference>
<keyword evidence="6" id="KW-1185">Reference proteome</keyword>
<dbReference type="GO" id="GO:0006351">
    <property type="term" value="P:DNA-templated transcription"/>
    <property type="evidence" value="ECO:0007669"/>
    <property type="project" value="InterPro"/>
</dbReference>
<dbReference type="SMART" id="SM00066">
    <property type="entry name" value="GAL4"/>
    <property type="match status" value="1"/>
</dbReference>
<dbReference type="HOGENOM" id="CLU_014025_2_0_1"/>
<dbReference type="Gene3D" id="4.10.240.10">
    <property type="entry name" value="Zn(2)-C6 fungal-type DNA-binding domain"/>
    <property type="match status" value="1"/>
</dbReference>
<dbReference type="InterPro" id="IPR007219">
    <property type="entry name" value="XnlR_reg_dom"/>
</dbReference>
<evidence type="ECO:0000259" key="4">
    <source>
        <dbReference type="PROSITE" id="PS50048"/>
    </source>
</evidence>
<dbReference type="PANTHER" id="PTHR47785:SF6">
    <property type="entry name" value="ZN(II)2CYS6 TRANSCRIPTION FACTOR (EUROFUNG)"/>
    <property type="match status" value="1"/>
</dbReference>
<dbReference type="Proteomes" id="UP000054321">
    <property type="component" value="Unassembled WGS sequence"/>
</dbReference>
<sequence length="703" mass="79092">MNLDPTSIASSLKPPARATQGAIASQACETCRARKQKCDEQRPKCGLCQKRTLECRYREPQPTKKDKTLVEILDRLESLEGKIDQIHGSVPTGFGPPQPAPTSQPSFSTDVDEPGSSLSPRLVQQPSSSGIERSQPYRHASAAHKMLTWPAIQQLLLQASPPNIEDWKTLEQEGPAFIFQIQEGIPKLALDDNLQDRPFAAIQSQASRTAGEARSIFPRLTRDIMHQLATAYFDTFNLMYPFMDRQDFISNTLKKVHAEGFGGDQASVIALLVFALGELAKEGSRGDPVEVYKGRPSGVRGGTAPKPPGLALFNEARKRIGFVLTDNDLENVQIYSLAALYCGCCSRHVDLWRLTVSASLACRVLVTCKPINWNSARGELTKLVYWHCVIMETALHLELDLPPTGITGLEDQVGIPSFNSPFCQADHHANQFSHFEAHYASQVALRRLCTDLHQSINNYCKHSTNNSSDTPSASNDDYGGPEIGTLKNLVSQLGQWRGMLPPDLQWAEDDPTSFPTPKQADSVYFNQPLDPNLSSDSARSRMPLFLTDLDKEPIQYPYVYDIQVALLRTRYYQVKYMVYRPFVYKALHFSEQMTQEDAEGVAECLRSCLKWPITLSPTSRQKRLVPYLFCWSQNLLGILLIIYMTRHNPMLSEIRARLCGPRFEAEIDQTIEMMLDWIRDLKGTDSIALWCWKILQSVYQLEL</sequence>
<dbReference type="InParanoid" id="A0A0C3GMF3"/>
<dbReference type="STRING" id="913774.A0A0C3GMF3"/>
<gene>
    <name evidence="5" type="ORF">OIDMADRAFT_173839</name>
</gene>
<dbReference type="Pfam" id="PF04082">
    <property type="entry name" value="Fungal_trans"/>
    <property type="match status" value="1"/>
</dbReference>
<dbReference type="SUPFAM" id="SSF57701">
    <property type="entry name" value="Zn2/Cys6 DNA-binding domain"/>
    <property type="match status" value="1"/>
</dbReference>
<proteinExistence type="predicted"/>
<keyword evidence="2" id="KW-0539">Nucleus</keyword>
<dbReference type="Pfam" id="PF00172">
    <property type="entry name" value="Zn_clus"/>
    <property type="match status" value="1"/>
</dbReference>
<feature type="compositionally biased region" description="Polar residues" evidence="3">
    <location>
        <begin position="116"/>
        <end position="132"/>
    </location>
</feature>
<evidence type="ECO:0000313" key="5">
    <source>
        <dbReference type="EMBL" id="KIM92724.1"/>
    </source>
</evidence>
<accession>A0A0C3GMF3</accession>
<dbReference type="GO" id="GO:0008270">
    <property type="term" value="F:zinc ion binding"/>
    <property type="evidence" value="ECO:0007669"/>
    <property type="project" value="InterPro"/>
</dbReference>
<dbReference type="OrthoDB" id="6133115at2759"/>
<name>A0A0C3GMF3_OIDMZ</name>
<dbReference type="PROSITE" id="PS00463">
    <property type="entry name" value="ZN2_CY6_FUNGAL_1"/>
    <property type="match status" value="1"/>
</dbReference>
<evidence type="ECO:0000313" key="6">
    <source>
        <dbReference type="Proteomes" id="UP000054321"/>
    </source>
</evidence>
<feature type="domain" description="Zn(2)-C6 fungal-type" evidence="4">
    <location>
        <begin position="27"/>
        <end position="57"/>
    </location>
</feature>
<organism evidence="5 6">
    <name type="scientific">Oidiodendron maius (strain Zn)</name>
    <dbReference type="NCBI Taxonomy" id="913774"/>
    <lineage>
        <taxon>Eukaryota</taxon>
        <taxon>Fungi</taxon>
        <taxon>Dikarya</taxon>
        <taxon>Ascomycota</taxon>
        <taxon>Pezizomycotina</taxon>
        <taxon>Leotiomycetes</taxon>
        <taxon>Leotiomycetes incertae sedis</taxon>
        <taxon>Myxotrichaceae</taxon>
        <taxon>Oidiodendron</taxon>
    </lineage>
</organism>
<evidence type="ECO:0000256" key="2">
    <source>
        <dbReference type="ARBA" id="ARBA00023242"/>
    </source>
</evidence>
<evidence type="ECO:0000256" key="1">
    <source>
        <dbReference type="ARBA" id="ARBA00022723"/>
    </source>
</evidence>
<dbReference type="CDD" id="cd12148">
    <property type="entry name" value="fungal_TF_MHR"/>
    <property type="match status" value="1"/>
</dbReference>
<dbReference type="GO" id="GO:0000981">
    <property type="term" value="F:DNA-binding transcription factor activity, RNA polymerase II-specific"/>
    <property type="evidence" value="ECO:0007669"/>
    <property type="project" value="InterPro"/>
</dbReference>
<dbReference type="EMBL" id="KN832908">
    <property type="protein sequence ID" value="KIM92724.1"/>
    <property type="molecule type" value="Genomic_DNA"/>
</dbReference>
<dbReference type="InterPro" id="IPR053181">
    <property type="entry name" value="EcdB-like_regulator"/>
</dbReference>
<dbReference type="PROSITE" id="PS50048">
    <property type="entry name" value="ZN2_CY6_FUNGAL_2"/>
    <property type="match status" value="1"/>
</dbReference>
<dbReference type="InterPro" id="IPR001138">
    <property type="entry name" value="Zn2Cys6_DnaBD"/>
</dbReference>
<evidence type="ECO:0000256" key="3">
    <source>
        <dbReference type="SAM" id="MobiDB-lite"/>
    </source>
</evidence>
<reference evidence="5 6" key="1">
    <citation type="submission" date="2014-04" db="EMBL/GenBank/DDBJ databases">
        <authorList>
            <consortium name="DOE Joint Genome Institute"/>
            <person name="Kuo A."/>
            <person name="Martino E."/>
            <person name="Perotto S."/>
            <person name="Kohler A."/>
            <person name="Nagy L.G."/>
            <person name="Floudas D."/>
            <person name="Copeland A."/>
            <person name="Barry K.W."/>
            <person name="Cichocki N."/>
            <person name="Veneault-Fourrey C."/>
            <person name="LaButti K."/>
            <person name="Lindquist E.A."/>
            <person name="Lipzen A."/>
            <person name="Lundell T."/>
            <person name="Morin E."/>
            <person name="Murat C."/>
            <person name="Sun H."/>
            <person name="Tunlid A."/>
            <person name="Henrissat B."/>
            <person name="Grigoriev I.V."/>
            <person name="Hibbett D.S."/>
            <person name="Martin F."/>
            <person name="Nordberg H.P."/>
            <person name="Cantor M.N."/>
            <person name="Hua S.X."/>
        </authorList>
    </citation>
    <scope>NUCLEOTIDE SEQUENCE [LARGE SCALE GENOMIC DNA]</scope>
    <source>
        <strain evidence="5 6">Zn</strain>
    </source>
</reference>
<reference evidence="6" key="2">
    <citation type="submission" date="2015-01" db="EMBL/GenBank/DDBJ databases">
        <title>Evolutionary Origins and Diversification of the Mycorrhizal Mutualists.</title>
        <authorList>
            <consortium name="DOE Joint Genome Institute"/>
            <consortium name="Mycorrhizal Genomics Consortium"/>
            <person name="Kohler A."/>
            <person name="Kuo A."/>
            <person name="Nagy L.G."/>
            <person name="Floudas D."/>
            <person name="Copeland A."/>
            <person name="Barry K.W."/>
            <person name="Cichocki N."/>
            <person name="Veneault-Fourrey C."/>
            <person name="LaButti K."/>
            <person name="Lindquist E.A."/>
            <person name="Lipzen A."/>
            <person name="Lundell T."/>
            <person name="Morin E."/>
            <person name="Murat C."/>
            <person name="Riley R."/>
            <person name="Ohm R."/>
            <person name="Sun H."/>
            <person name="Tunlid A."/>
            <person name="Henrissat B."/>
            <person name="Grigoriev I.V."/>
            <person name="Hibbett D.S."/>
            <person name="Martin F."/>
        </authorList>
    </citation>
    <scope>NUCLEOTIDE SEQUENCE [LARGE SCALE GENOMIC DNA]</scope>
    <source>
        <strain evidence="6">Zn</strain>
    </source>
</reference>
<dbReference type="GO" id="GO:0003677">
    <property type="term" value="F:DNA binding"/>
    <property type="evidence" value="ECO:0007669"/>
    <property type="project" value="InterPro"/>
</dbReference>
<dbReference type="AlphaFoldDB" id="A0A0C3GMF3"/>
<dbReference type="CDD" id="cd00067">
    <property type="entry name" value="GAL4"/>
    <property type="match status" value="1"/>
</dbReference>